<keyword evidence="2" id="KW-1185">Reference proteome</keyword>
<evidence type="ECO:0000313" key="2">
    <source>
        <dbReference type="Proteomes" id="UP001560267"/>
    </source>
</evidence>
<dbReference type="Proteomes" id="UP001560267">
    <property type="component" value="Unassembled WGS sequence"/>
</dbReference>
<dbReference type="RefSeq" id="WP_276957408.1">
    <property type="nucleotide sequence ID" value="NZ_DAHZRA010000036.1"/>
</dbReference>
<proteinExistence type="predicted"/>
<reference evidence="1 2" key="1">
    <citation type="submission" date="2024-07" db="EMBL/GenBank/DDBJ databases">
        <title>Draft Genome Sequence of Ferrimicrobium acidiphilum Strain YE2023, Isolated from a Pulp of Bioleach Reactor.</title>
        <authorList>
            <person name="Elkina Y.A."/>
            <person name="Bulaeva A.G."/>
            <person name="Beletsky A.V."/>
            <person name="Mardanov A.V."/>
        </authorList>
    </citation>
    <scope>NUCLEOTIDE SEQUENCE [LARGE SCALE GENOMIC DNA]</scope>
    <source>
        <strain evidence="1 2">YE2023</strain>
    </source>
</reference>
<protein>
    <submittedName>
        <fullName evidence="1">Uncharacterized protein</fullName>
    </submittedName>
</protein>
<name>A0ABV3Y2C0_9ACTN</name>
<gene>
    <name evidence="1" type="ORF">AB6A68_07650</name>
</gene>
<comment type="caution">
    <text evidence="1">The sequence shown here is derived from an EMBL/GenBank/DDBJ whole genome shotgun (WGS) entry which is preliminary data.</text>
</comment>
<organism evidence="1 2">
    <name type="scientific">Ferrimicrobium acidiphilum</name>
    <dbReference type="NCBI Taxonomy" id="121039"/>
    <lineage>
        <taxon>Bacteria</taxon>
        <taxon>Bacillati</taxon>
        <taxon>Actinomycetota</taxon>
        <taxon>Acidimicrobiia</taxon>
        <taxon>Acidimicrobiales</taxon>
        <taxon>Acidimicrobiaceae</taxon>
        <taxon>Ferrimicrobium</taxon>
    </lineage>
</organism>
<dbReference type="EMBL" id="JBFSHR010000022">
    <property type="protein sequence ID" value="MEX6429711.1"/>
    <property type="molecule type" value="Genomic_DNA"/>
</dbReference>
<accession>A0ABV3Y2C0</accession>
<evidence type="ECO:0000313" key="1">
    <source>
        <dbReference type="EMBL" id="MEX6429711.1"/>
    </source>
</evidence>
<sequence>MASTALIAPAVLALGHHLQGLSPVEVGGSGCAATAALARHGAGPPPP</sequence>